<dbReference type="Proteomes" id="UP001057375">
    <property type="component" value="Unassembled WGS sequence"/>
</dbReference>
<proteinExistence type="predicted"/>
<evidence type="ECO:0000313" key="2">
    <source>
        <dbReference type="Proteomes" id="UP001057375"/>
    </source>
</evidence>
<feature type="non-terminal residue" evidence="1">
    <location>
        <position position="1"/>
    </location>
</feature>
<comment type="caution">
    <text evidence="1">The sequence shown here is derived from an EMBL/GenBank/DDBJ whole genome shotgun (WGS) entry which is preliminary data.</text>
</comment>
<gene>
    <name evidence="1" type="ORF">ADUPG1_001916</name>
</gene>
<name>A0ABQ5KFB8_9EUKA</name>
<evidence type="ECO:0000313" key="1">
    <source>
        <dbReference type="EMBL" id="GKT31238.1"/>
    </source>
</evidence>
<reference evidence="1" key="1">
    <citation type="submission" date="2022-03" db="EMBL/GenBank/DDBJ databases">
        <title>Draft genome sequence of Aduncisulcus paluster, a free-living microaerophilic Fornicata.</title>
        <authorList>
            <person name="Yuyama I."/>
            <person name="Kume K."/>
            <person name="Tamura T."/>
            <person name="Inagaki Y."/>
            <person name="Hashimoto T."/>
        </authorList>
    </citation>
    <scope>NUCLEOTIDE SEQUENCE</scope>
    <source>
        <strain evidence="1">NY0171</strain>
    </source>
</reference>
<keyword evidence="2" id="KW-1185">Reference proteome</keyword>
<sequence>SQYSDFVHAGANIDSNKFAAGNFSGVISQHPERGDQDTLEKGIQRNNGAEHASCEKNGQADCVFADFIPYLIKLHAYFNSSYVFLSTYNRLGDN</sequence>
<protein>
    <submittedName>
        <fullName evidence="1">Uncharacterized protein</fullName>
    </submittedName>
</protein>
<accession>A0ABQ5KFB8</accession>
<dbReference type="EMBL" id="BQXS01001949">
    <property type="protein sequence ID" value="GKT31238.1"/>
    <property type="molecule type" value="Genomic_DNA"/>
</dbReference>
<organism evidence="1 2">
    <name type="scientific">Aduncisulcus paluster</name>
    <dbReference type="NCBI Taxonomy" id="2918883"/>
    <lineage>
        <taxon>Eukaryota</taxon>
        <taxon>Metamonada</taxon>
        <taxon>Carpediemonas-like organisms</taxon>
        <taxon>Aduncisulcus</taxon>
    </lineage>
</organism>